<dbReference type="RefSeq" id="WP_328376043.1">
    <property type="nucleotide sequence ID" value="NZ_CP107936.1"/>
</dbReference>
<dbReference type="EMBL" id="CP107941">
    <property type="protein sequence ID" value="WUI85702.1"/>
    <property type="molecule type" value="Genomic_DNA"/>
</dbReference>
<name>A0ABZ1PR44_9ACTN</name>
<feature type="signal peptide" evidence="2">
    <location>
        <begin position="1"/>
        <end position="23"/>
    </location>
</feature>
<evidence type="ECO:0000313" key="4">
    <source>
        <dbReference type="Proteomes" id="UP001346877"/>
    </source>
</evidence>
<evidence type="ECO:0000313" key="3">
    <source>
        <dbReference type="EMBL" id="WUI85702.1"/>
    </source>
</evidence>
<dbReference type="Proteomes" id="UP001346877">
    <property type="component" value="Chromosome"/>
</dbReference>
<proteinExistence type="predicted"/>
<keyword evidence="2" id="KW-0732">Signal</keyword>
<dbReference type="PROSITE" id="PS51257">
    <property type="entry name" value="PROKAR_LIPOPROTEIN"/>
    <property type="match status" value="1"/>
</dbReference>
<feature type="region of interest" description="Disordered" evidence="1">
    <location>
        <begin position="22"/>
        <end position="58"/>
    </location>
</feature>
<feature type="chain" id="PRO_5045938377" evidence="2">
    <location>
        <begin position="24"/>
        <end position="188"/>
    </location>
</feature>
<organism evidence="3 4">
    <name type="scientific">Micromonospora zamorensis</name>
    <dbReference type="NCBI Taxonomy" id="709883"/>
    <lineage>
        <taxon>Bacteria</taxon>
        <taxon>Bacillati</taxon>
        <taxon>Actinomycetota</taxon>
        <taxon>Actinomycetes</taxon>
        <taxon>Micromonosporales</taxon>
        <taxon>Micromonosporaceae</taxon>
        <taxon>Micromonospora</taxon>
    </lineage>
</organism>
<keyword evidence="4" id="KW-1185">Reference proteome</keyword>
<protein>
    <submittedName>
        <fullName evidence="3">Uncharacterized protein</fullName>
    </submittedName>
</protein>
<evidence type="ECO:0000256" key="1">
    <source>
        <dbReference type="SAM" id="MobiDB-lite"/>
    </source>
</evidence>
<evidence type="ECO:0000256" key="2">
    <source>
        <dbReference type="SAM" id="SignalP"/>
    </source>
</evidence>
<accession>A0ABZ1PR44</accession>
<reference evidence="3 4" key="1">
    <citation type="submission" date="2022-10" db="EMBL/GenBank/DDBJ databases">
        <title>The complete genomes of actinobacterial strains from the NBC collection.</title>
        <authorList>
            <person name="Joergensen T.S."/>
            <person name="Alvarez Arevalo M."/>
            <person name="Sterndorff E.B."/>
            <person name="Faurdal D."/>
            <person name="Vuksanovic O."/>
            <person name="Mourched A.-S."/>
            <person name="Charusanti P."/>
            <person name="Shaw S."/>
            <person name="Blin K."/>
            <person name="Weber T."/>
        </authorList>
    </citation>
    <scope>NUCLEOTIDE SEQUENCE [LARGE SCALE GENOMIC DNA]</scope>
    <source>
        <strain evidence="3 4">NBC_00396</strain>
    </source>
</reference>
<gene>
    <name evidence="3" type="ORF">OG375_15820</name>
</gene>
<sequence>MPGPIARWGLVCLAAALTACTPAGDSRQPSAPPPNGATTSTSPSGGGPPCTPSVTEMSAPPAGYRLVGEDVAVPSAVVLSTEESGEADPAARLFAKWGLVVRADRVVDLRIAPGWEGRARVGWGAATTPAATATVHACAPEGGQARWLAFVGGTWVARAGCVPVIVTSNGQDHRVDLGIGVACATTTP</sequence>